<feature type="domain" description="GLUG" evidence="1">
    <location>
        <begin position="232"/>
        <end position="258"/>
    </location>
</feature>
<dbReference type="Pfam" id="PF18962">
    <property type="entry name" value="Por_Secre_tail"/>
    <property type="match status" value="1"/>
</dbReference>
<feature type="domain" description="GLUG" evidence="1">
    <location>
        <begin position="262"/>
        <end position="287"/>
    </location>
</feature>
<dbReference type="Pfam" id="PF07581">
    <property type="entry name" value="Glug"/>
    <property type="match status" value="2"/>
</dbReference>
<dbReference type="Proteomes" id="UP000283433">
    <property type="component" value="Unassembled WGS sequence"/>
</dbReference>
<keyword evidence="4" id="KW-1185">Reference proteome</keyword>
<protein>
    <recommendedName>
        <fullName evidence="5">Secretion system C-terminal sorting domain-containing protein</fullName>
    </recommendedName>
</protein>
<evidence type="ECO:0000313" key="4">
    <source>
        <dbReference type="Proteomes" id="UP000283433"/>
    </source>
</evidence>
<dbReference type="Gene3D" id="2.160.20.110">
    <property type="match status" value="2"/>
</dbReference>
<evidence type="ECO:0000259" key="1">
    <source>
        <dbReference type="Pfam" id="PF07581"/>
    </source>
</evidence>
<dbReference type="AlphaFoldDB" id="A0A419S349"/>
<dbReference type="InterPro" id="IPR011493">
    <property type="entry name" value="GLUG"/>
</dbReference>
<dbReference type="OrthoDB" id="101122at2"/>
<dbReference type="NCBIfam" id="TIGR04183">
    <property type="entry name" value="Por_Secre_tail"/>
    <property type="match status" value="1"/>
</dbReference>
<evidence type="ECO:0000259" key="2">
    <source>
        <dbReference type="Pfam" id="PF18962"/>
    </source>
</evidence>
<name>A0A419S349_9SPHI</name>
<gene>
    <name evidence="3" type="ORF">BCY91_09085</name>
</gene>
<proteinExistence type="predicted"/>
<feature type="domain" description="Secretion system C-terminal sorting" evidence="2">
    <location>
        <begin position="469"/>
        <end position="539"/>
    </location>
</feature>
<dbReference type="InterPro" id="IPR026444">
    <property type="entry name" value="Secre_tail"/>
</dbReference>
<evidence type="ECO:0008006" key="5">
    <source>
        <dbReference type="Google" id="ProtNLM"/>
    </source>
</evidence>
<dbReference type="RefSeq" id="WP_120182621.1">
    <property type="nucleotide sequence ID" value="NZ_MBTA01000027.1"/>
</dbReference>
<sequence length="542" mass="58224">MKKILRPLVLFVIYFVAYDSLKAQTISINNATELAKIGNDPDYPLDASYKQTADINLSGYANWTPIGTFTGSYDGQYHSISNLTISGTGKSDQGLFSQLGEGGQLKNLHLKNVNINLEGDSKEVGALVGYSKGQIYRVAVLSGTVKGYYAVGGLAGWQISPATVSESYANVTVQGNSYVYSTLIPGIPDIVIPGTPGYWMPMPGMPGPGMWMPGTPDTVIPGTPDQTIEYKSYYLGALLGGNQNGGQVSNSYATGSVTGNDDVGGLVGYNTANGSIISSSYASGSVSGSGWQGGLVGLAGGDASNCYWNTTTSGQSNGNGTGATGKTDTEMKQQATFAGWDFANVWKIEENVSQPSLRWMTLTPLPVSLLSFKAHAQTDNVKLAWQTASESINKEFVVYRSGDQQNFEKLITVAGSGNSSTLKNYYCYDNGPLNGNNYYKLVQIDENGKETNLGLTTVRFDLSEISLQIYPNPTANKVNISLGKHNYKRLNIVNLNGKILDEVMLKPEQNNLAVSLVNYTPGTYLFRFEGAEGVRTEKVLKK</sequence>
<evidence type="ECO:0000313" key="3">
    <source>
        <dbReference type="EMBL" id="RKD13715.1"/>
    </source>
</evidence>
<dbReference type="EMBL" id="MBTA01000027">
    <property type="protein sequence ID" value="RKD13715.1"/>
    <property type="molecule type" value="Genomic_DNA"/>
</dbReference>
<accession>A0A419S349</accession>
<reference evidence="3 4" key="1">
    <citation type="submission" date="2016-07" db="EMBL/GenBank/DDBJ databases">
        <title>Genome of Pelobium manganitolerans.</title>
        <authorList>
            <person name="Wu S."/>
            <person name="Wang G."/>
        </authorList>
    </citation>
    <scope>NUCLEOTIDE SEQUENCE [LARGE SCALE GENOMIC DNA]</scope>
    <source>
        <strain evidence="3 4">YS-25</strain>
    </source>
</reference>
<dbReference type="Gene3D" id="2.60.40.10">
    <property type="entry name" value="Immunoglobulins"/>
    <property type="match status" value="1"/>
</dbReference>
<organism evidence="3 4">
    <name type="scientific">Pelobium manganitolerans</name>
    <dbReference type="NCBI Taxonomy" id="1842495"/>
    <lineage>
        <taxon>Bacteria</taxon>
        <taxon>Pseudomonadati</taxon>
        <taxon>Bacteroidota</taxon>
        <taxon>Sphingobacteriia</taxon>
        <taxon>Sphingobacteriales</taxon>
        <taxon>Sphingobacteriaceae</taxon>
        <taxon>Pelobium</taxon>
    </lineage>
</organism>
<comment type="caution">
    <text evidence="3">The sequence shown here is derived from an EMBL/GenBank/DDBJ whole genome shotgun (WGS) entry which is preliminary data.</text>
</comment>
<dbReference type="InterPro" id="IPR013783">
    <property type="entry name" value="Ig-like_fold"/>
</dbReference>